<dbReference type="RefSeq" id="WP_131917776.1">
    <property type="nucleotide sequence ID" value="NZ_JAOQNU010000001.1"/>
</dbReference>
<dbReference type="AlphaFoldDB" id="A0A4R2SCX3"/>
<dbReference type="InterPro" id="IPR007197">
    <property type="entry name" value="rSAM"/>
</dbReference>
<evidence type="ECO:0000256" key="9">
    <source>
        <dbReference type="ARBA" id="ARBA00023150"/>
    </source>
</evidence>
<accession>A0A4R2SCX3</accession>
<name>A0A4R2SCX3_9FIRM</name>
<comment type="subunit">
    <text evidence="12">Monomer and homodimer.</text>
</comment>
<dbReference type="Proteomes" id="UP000294813">
    <property type="component" value="Unassembled WGS sequence"/>
</dbReference>
<evidence type="ECO:0000313" key="14">
    <source>
        <dbReference type="EMBL" id="TCP68985.1"/>
    </source>
</evidence>
<evidence type="ECO:0000256" key="3">
    <source>
        <dbReference type="ARBA" id="ARBA00022691"/>
    </source>
</evidence>
<dbReference type="GO" id="GO:0006777">
    <property type="term" value="P:Mo-molybdopterin cofactor biosynthetic process"/>
    <property type="evidence" value="ECO:0007669"/>
    <property type="project" value="UniProtKB-UniRule"/>
</dbReference>
<dbReference type="InterPro" id="IPR013785">
    <property type="entry name" value="Aldolase_TIM"/>
</dbReference>
<keyword evidence="2 12" id="KW-0004">4Fe-4S</keyword>
<dbReference type="SMART" id="SM00729">
    <property type="entry name" value="Elp3"/>
    <property type="match status" value="1"/>
</dbReference>
<evidence type="ECO:0000256" key="4">
    <source>
        <dbReference type="ARBA" id="ARBA00022723"/>
    </source>
</evidence>
<dbReference type="GO" id="GO:0005525">
    <property type="term" value="F:GTP binding"/>
    <property type="evidence" value="ECO:0007669"/>
    <property type="project" value="UniProtKB-UniRule"/>
</dbReference>
<dbReference type="InterPro" id="IPR006638">
    <property type="entry name" value="Elp3/MiaA/NifB-like_rSAM"/>
</dbReference>
<feature type="domain" description="Radical SAM core" evidence="13">
    <location>
        <begin position="4"/>
        <end position="232"/>
    </location>
</feature>
<feature type="binding site" evidence="12">
    <location>
        <position position="27"/>
    </location>
    <ligand>
        <name>[4Fe-4S] cluster</name>
        <dbReference type="ChEBI" id="CHEBI:49883"/>
        <label>1</label>
        <note>4Fe-4S-S-AdoMet</note>
    </ligand>
</feature>
<keyword evidence="3 12" id="KW-0949">S-adenosyl-L-methionine</keyword>
<sequence>MQDRWSRSIDYLRLSVTDRCNLRCRYCMPEEGVRRLAHEQILRLEELERLARVAVRLGIRRIRVTGGEPLVRKGIVPLMARLAGIAGLDDLAMTTNGILLGAMAPELKAAGLQRVNISMDSLRPERFRAITRGGAIDAVWAGIDGALAAGLNPIKLNVVVIGGFNDDELVDFARLTLVRPIHVRFIEWMPMGASRCSGIPGCFVGVGQMEQTLMEAGLRPEPVSPVRGAGPAAYRRLPGALGTIGFIGALSQHFCAACNRLRLTADGHLRPCLDGPVEFDLKGLLRLGVSDRQLAAIFRRALAVKPAHHEMITEPWKAHARQMSQIGG</sequence>
<evidence type="ECO:0000256" key="12">
    <source>
        <dbReference type="HAMAP-Rule" id="MF_01225"/>
    </source>
</evidence>
<dbReference type="InterPro" id="IPR013483">
    <property type="entry name" value="MoaA"/>
</dbReference>
<dbReference type="InterPro" id="IPR000385">
    <property type="entry name" value="MoaA_NifB_PqqE_Fe-S-bd_CS"/>
</dbReference>
<feature type="binding site" evidence="12">
    <location>
        <position position="189"/>
    </location>
    <ligand>
        <name>S-adenosyl-L-methionine</name>
        <dbReference type="ChEBI" id="CHEBI:59789"/>
    </ligand>
</feature>
<feature type="binding site" evidence="12">
    <location>
        <position position="13"/>
    </location>
    <ligand>
        <name>GTP</name>
        <dbReference type="ChEBI" id="CHEBI:37565"/>
    </ligand>
</feature>
<dbReference type="Pfam" id="PF04055">
    <property type="entry name" value="Radical_SAM"/>
    <property type="match status" value="1"/>
</dbReference>
<dbReference type="PROSITE" id="PS01305">
    <property type="entry name" value="MOAA_NIFB_PQQE"/>
    <property type="match status" value="1"/>
</dbReference>
<feature type="binding site" evidence="12">
    <location>
        <position position="26"/>
    </location>
    <ligand>
        <name>S-adenosyl-L-methionine</name>
        <dbReference type="ChEBI" id="CHEBI:59789"/>
    </ligand>
</feature>
<keyword evidence="7 12" id="KW-0411">Iron-sulfur</keyword>
<dbReference type="Pfam" id="PF06463">
    <property type="entry name" value="Mob_synth_C"/>
    <property type="match status" value="1"/>
</dbReference>
<dbReference type="PANTHER" id="PTHR22960:SF0">
    <property type="entry name" value="MOLYBDENUM COFACTOR BIOSYNTHESIS PROTEIN 1"/>
    <property type="match status" value="1"/>
</dbReference>
<feature type="binding site" evidence="12">
    <location>
        <begin position="260"/>
        <end position="262"/>
    </location>
    <ligand>
        <name>GTP</name>
        <dbReference type="ChEBI" id="CHEBI:37565"/>
    </ligand>
</feature>
<dbReference type="CDD" id="cd21117">
    <property type="entry name" value="Twitch_MoaA"/>
    <property type="match status" value="1"/>
</dbReference>
<dbReference type="InterPro" id="IPR040064">
    <property type="entry name" value="MoaA-like"/>
</dbReference>
<organism evidence="14 15">
    <name type="scientific">Heliophilum fasciatum</name>
    <dbReference type="NCBI Taxonomy" id="35700"/>
    <lineage>
        <taxon>Bacteria</taxon>
        <taxon>Bacillati</taxon>
        <taxon>Bacillota</taxon>
        <taxon>Clostridia</taxon>
        <taxon>Eubacteriales</taxon>
        <taxon>Heliobacteriaceae</taxon>
        <taxon>Heliophilum</taxon>
    </lineage>
</organism>
<evidence type="ECO:0000313" key="15">
    <source>
        <dbReference type="Proteomes" id="UP000294813"/>
    </source>
</evidence>
<keyword evidence="4 12" id="KW-0479">Metal-binding</keyword>
<dbReference type="UniPathway" id="UPA00344"/>
<comment type="similarity">
    <text evidence="12">Belongs to the radical SAM superfamily. MoaA family.</text>
</comment>
<dbReference type="PANTHER" id="PTHR22960">
    <property type="entry name" value="MOLYBDOPTERIN COFACTOR SYNTHESIS PROTEIN A"/>
    <property type="match status" value="1"/>
</dbReference>
<dbReference type="InterPro" id="IPR050105">
    <property type="entry name" value="MoCo_biosynth_MoaA/MoaC"/>
</dbReference>
<keyword evidence="8 12" id="KW-0342">GTP-binding</keyword>
<dbReference type="HAMAP" id="MF_01225_B">
    <property type="entry name" value="MoaA_B"/>
    <property type="match status" value="1"/>
</dbReference>
<dbReference type="Gene3D" id="3.20.20.70">
    <property type="entry name" value="Aldolase class I"/>
    <property type="match status" value="1"/>
</dbReference>
<dbReference type="GO" id="GO:0046872">
    <property type="term" value="F:metal ion binding"/>
    <property type="evidence" value="ECO:0007669"/>
    <property type="project" value="UniProtKB-KW"/>
</dbReference>
<protein>
    <recommendedName>
        <fullName evidence="1 12">GTP 3',8-cyclase</fullName>
        <ecNumber evidence="1 12">4.1.99.22</ecNumber>
    </recommendedName>
    <alternativeName>
        <fullName evidence="12">Molybdenum cofactor biosynthesis protein A</fullName>
    </alternativeName>
</protein>
<dbReference type="OrthoDB" id="9763993at2"/>
<keyword evidence="9 12" id="KW-0501">Molybdenum cofactor biosynthesis</keyword>
<gene>
    <name evidence="12" type="primary">moaA</name>
    <name evidence="14" type="ORF">EDD73_101153</name>
</gene>
<comment type="cofactor">
    <cofactor evidence="12">
        <name>[4Fe-4S] cluster</name>
        <dbReference type="ChEBI" id="CHEBI:49883"/>
    </cofactor>
    <text evidence="12">Binds 2 [4Fe-4S] clusters. Binds 1 [4Fe-4S] cluster coordinated with 3 cysteines and an exchangeable S-adenosyl-L-methionine and 1 [4Fe-4S] cluster coordinated with 3 cysteines and the GTP-derived substrate.</text>
</comment>
<feature type="binding site" evidence="12">
    <location>
        <position position="67"/>
    </location>
    <ligand>
        <name>S-adenosyl-L-methionine</name>
        <dbReference type="ChEBI" id="CHEBI:59789"/>
    </ligand>
</feature>
<feature type="binding site" evidence="12">
    <location>
        <position position="155"/>
    </location>
    <ligand>
        <name>GTP</name>
        <dbReference type="ChEBI" id="CHEBI:37565"/>
    </ligand>
</feature>
<keyword evidence="5 12" id="KW-0547">Nucleotide-binding</keyword>
<evidence type="ECO:0000256" key="6">
    <source>
        <dbReference type="ARBA" id="ARBA00023004"/>
    </source>
</evidence>
<dbReference type="SUPFAM" id="SSF102114">
    <property type="entry name" value="Radical SAM enzymes"/>
    <property type="match status" value="1"/>
</dbReference>
<dbReference type="SFLD" id="SFLDS00029">
    <property type="entry name" value="Radical_SAM"/>
    <property type="match status" value="1"/>
</dbReference>
<feature type="binding site" evidence="12">
    <location>
        <position position="272"/>
    </location>
    <ligand>
        <name>[4Fe-4S] cluster</name>
        <dbReference type="ChEBI" id="CHEBI:49883"/>
        <label>2</label>
        <note>4Fe-4S-substrate</note>
    </ligand>
</feature>
<feature type="binding site" evidence="12">
    <location>
        <position position="255"/>
    </location>
    <ligand>
        <name>[4Fe-4S] cluster</name>
        <dbReference type="ChEBI" id="CHEBI:49883"/>
        <label>2</label>
        <note>4Fe-4S-substrate</note>
    </ligand>
</feature>
<dbReference type="GO" id="GO:0061798">
    <property type="term" value="F:GTP 3',8'-cyclase activity"/>
    <property type="evidence" value="ECO:0007669"/>
    <property type="project" value="UniProtKB-UniRule"/>
</dbReference>
<feature type="binding site" evidence="12">
    <location>
        <position position="258"/>
    </location>
    <ligand>
        <name>[4Fe-4S] cluster</name>
        <dbReference type="ChEBI" id="CHEBI:49883"/>
        <label>2</label>
        <note>4Fe-4S-substrate</note>
    </ligand>
</feature>
<evidence type="ECO:0000256" key="2">
    <source>
        <dbReference type="ARBA" id="ARBA00022485"/>
    </source>
</evidence>
<evidence type="ECO:0000256" key="11">
    <source>
        <dbReference type="ARBA" id="ARBA00048697"/>
    </source>
</evidence>
<dbReference type="CDD" id="cd01335">
    <property type="entry name" value="Radical_SAM"/>
    <property type="match status" value="1"/>
</dbReference>
<dbReference type="EC" id="4.1.99.22" evidence="1 12"/>
<feature type="binding site" evidence="12">
    <location>
        <position position="24"/>
    </location>
    <ligand>
        <name>[4Fe-4S] cluster</name>
        <dbReference type="ChEBI" id="CHEBI:49883"/>
        <label>1</label>
        <note>4Fe-4S-S-AdoMet</note>
    </ligand>
</feature>
<feature type="binding site" evidence="12">
    <location>
        <position position="63"/>
    </location>
    <ligand>
        <name>GTP</name>
        <dbReference type="ChEBI" id="CHEBI:37565"/>
    </ligand>
</feature>
<comment type="caution">
    <text evidence="14">The sequence shown here is derived from an EMBL/GenBank/DDBJ whole genome shotgun (WGS) entry which is preliminary data.</text>
</comment>
<feature type="binding site" evidence="12">
    <location>
        <position position="20"/>
    </location>
    <ligand>
        <name>[4Fe-4S] cluster</name>
        <dbReference type="ChEBI" id="CHEBI:49883"/>
        <label>1</label>
        <note>4Fe-4S-S-AdoMet</note>
    </ligand>
</feature>
<dbReference type="EMBL" id="SLXT01000001">
    <property type="protein sequence ID" value="TCP68985.1"/>
    <property type="molecule type" value="Genomic_DNA"/>
</dbReference>
<proteinExistence type="inferred from homology"/>
<evidence type="ECO:0000256" key="5">
    <source>
        <dbReference type="ARBA" id="ARBA00022741"/>
    </source>
</evidence>
<dbReference type="GO" id="GO:0061799">
    <property type="term" value="F:cyclic pyranopterin monophosphate synthase activity"/>
    <property type="evidence" value="ECO:0007669"/>
    <property type="project" value="TreeGrafter"/>
</dbReference>
<dbReference type="SFLD" id="SFLDG01383">
    <property type="entry name" value="cyclic_pyranopterin_phosphate"/>
    <property type="match status" value="1"/>
</dbReference>
<evidence type="ECO:0000256" key="1">
    <source>
        <dbReference type="ARBA" id="ARBA00012167"/>
    </source>
</evidence>
<dbReference type="SFLD" id="SFLDG01067">
    <property type="entry name" value="SPASM/twitch_domain_containing"/>
    <property type="match status" value="1"/>
</dbReference>
<dbReference type="InterPro" id="IPR058240">
    <property type="entry name" value="rSAM_sf"/>
</dbReference>
<comment type="function">
    <text evidence="12">Catalyzes the cyclization of GTP to (8S)-3',8-cyclo-7,8-dihydroguanosine 5'-triphosphate.</text>
</comment>
<evidence type="ECO:0000256" key="8">
    <source>
        <dbReference type="ARBA" id="ARBA00023134"/>
    </source>
</evidence>
<feature type="binding site" evidence="12">
    <location>
        <position position="94"/>
    </location>
    <ligand>
        <name>GTP</name>
        <dbReference type="ChEBI" id="CHEBI:37565"/>
    </ligand>
</feature>
<dbReference type="GO" id="GO:0051539">
    <property type="term" value="F:4 iron, 4 sulfur cluster binding"/>
    <property type="evidence" value="ECO:0007669"/>
    <property type="project" value="UniProtKB-UniRule"/>
</dbReference>
<comment type="pathway">
    <text evidence="12">Cofactor biosynthesis; molybdopterin biosynthesis.</text>
</comment>
<dbReference type="SFLD" id="SFLDG01386">
    <property type="entry name" value="main_SPASM_domain-containing"/>
    <property type="match status" value="1"/>
</dbReference>
<dbReference type="GO" id="GO:1904047">
    <property type="term" value="F:S-adenosyl-L-methionine binding"/>
    <property type="evidence" value="ECO:0007669"/>
    <property type="project" value="UniProtKB-UniRule"/>
</dbReference>
<evidence type="ECO:0000256" key="10">
    <source>
        <dbReference type="ARBA" id="ARBA00023239"/>
    </source>
</evidence>
<keyword evidence="10 12" id="KW-0456">Lyase</keyword>
<keyword evidence="6 12" id="KW-0408">Iron</keyword>
<dbReference type="PROSITE" id="PS51918">
    <property type="entry name" value="RADICAL_SAM"/>
    <property type="match status" value="1"/>
</dbReference>
<reference evidence="14 15" key="1">
    <citation type="submission" date="2019-03" db="EMBL/GenBank/DDBJ databases">
        <title>Genomic Encyclopedia of Type Strains, Phase IV (KMG-IV): sequencing the most valuable type-strain genomes for metagenomic binning, comparative biology and taxonomic classification.</title>
        <authorList>
            <person name="Goeker M."/>
        </authorList>
    </citation>
    <scope>NUCLEOTIDE SEQUENCE [LARGE SCALE GENOMIC DNA]</scope>
    <source>
        <strain evidence="14 15">DSM 11170</strain>
    </source>
</reference>
<comment type="catalytic activity">
    <reaction evidence="11 12">
        <text>GTP + AH2 + S-adenosyl-L-methionine = (8S)-3',8-cyclo-7,8-dihydroguanosine 5'-triphosphate + 5'-deoxyadenosine + L-methionine + A + H(+)</text>
        <dbReference type="Rhea" id="RHEA:49576"/>
        <dbReference type="ChEBI" id="CHEBI:13193"/>
        <dbReference type="ChEBI" id="CHEBI:15378"/>
        <dbReference type="ChEBI" id="CHEBI:17319"/>
        <dbReference type="ChEBI" id="CHEBI:17499"/>
        <dbReference type="ChEBI" id="CHEBI:37565"/>
        <dbReference type="ChEBI" id="CHEBI:57844"/>
        <dbReference type="ChEBI" id="CHEBI:59789"/>
        <dbReference type="ChEBI" id="CHEBI:131766"/>
        <dbReference type="EC" id="4.1.99.22"/>
    </reaction>
</comment>
<keyword evidence="15" id="KW-1185">Reference proteome</keyword>
<evidence type="ECO:0000259" key="13">
    <source>
        <dbReference type="PROSITE" id="PS51918"/>
    </source>
</evidence>
<dbReference type="InterPro" id="IPR010505">
    <property type="entry name" value="MoaA_twitch"/>
</dbReference>
<dbReference type="NCBIfam" id="TIGR02666">
    <property type="entry name" value="moaA"/>
    <property type="match status" value="1"/>
</dbReference>
<feature type="binding site" evidence="12">
    <location>
        <position position="118"/>
    </location>
    <ligand>
        <name>S-adenosyl-L-methionine</name>
        <dbReference type="ChEBI" id="CHEBI:59789"/>
    </ligand>
</feature>
<evidence type="ECO:0000256" key="7">
    <source>
        <dbReference type="ARBA" id="ARBA00023014"/>
    </source>
</evidence>